<dbReference type="SUPFAM" id="SSF53850">
    <property type="entry name" value="Periplasmic binding protein-like II"/>
    <property type="match status" value="1"/>
</dbReference>
<accession>A0ABR7UH21</accession>
<organism evidence="1 2">
    <name type="scientific">Bradyrhizobium campsiandrae</name>
    <dbReference type="NCBI Taxonomy" id="1729892"/>
    <lineage>
        <taxon>Bacteria</taxon>
        <taxon>Pseudomonadati</taxon>
        <taxon>Pseudomonadota</taxon>
        <taxon>Alphaproteobacteria</taxon>
        <taxon>Hyphomicrobiales</taxon>
        <taxon>Nitrobacteraceae</taxon>
        <taxon>Bradyrhizobium</taxon>
    </lineage>
</organism>
<evidence type="ECO:0000313" key="2">
    <source>
        <dbReference type="Proteomes" id="UP000639516"/>
    </source>
</evidence>
<protein>
    <recommendedName>
        <fullName evidence="3">LysR substrate-binding domain-containing protein</fullName>
    </recommendedName>
</protein>
<reference evidence="1 2" key="1">
    <citation type="journal article" date="2020" name="Arch. Microbiol.">
        <title>Bradyrhizobium campsiandrae sp. nov., a nitrogen-fixing bacterial strain isolated from a native leguminous tree from the Amazon adapted to flooded conditions.</title>
        <authorList>
            <person name="Cabral Michel D."/>
            <person name="Martins da Costa E."/>
            <person name="Azarias Guimaraes A."/>
            <person name="Soares de Carvalho T."/>
            <person name="Santos de Castro Caputo P."/>
            <person name="Willems A."/>
            <person name="de Souza Moreira F.M."/>
        </authorList>
    </citation>
    <scope>NUCLEOTIDE SEQUENCE [LARGE SCALE GENOMIC DNA]</scope>
    <source>
        <strain evidence="2">INPA 384B</strain>
    </source>
</reference>
<evidence type="ECO:0000313" key="1">
    <source>
        <dbReference type="EMBL" id="MBC9982772.1"/>
    </source>
</evidence>
<dbReference type="Proteomes" id="UP000639516">
    <property type="component" value="Unassembled WGS sequence"/>
</dbReference>
<proteinExistence type="predicted"/>
<evidence type="ECO:0008006" key="3">
    <source>
        <dbReference type="Google" id="ProtNLM"/>
    </source>
</evidence>
<dbReference type="Gene3D" id="3.40.190.10">
    <property type="entry name" value="Periplasmic binding protein-like II"/>
    <property type="match status" value="2"/>
</dbReference>
<gene>
    <name evidence="1" type="ORF">HA482_31670</name>
</gene>
<keyword evidence="2" id="KW-1185">Reference proteome</keyword>
<dbReference type="EMBL" id="JAATTO010000055">
    <property type="protein sequence ID" value="MBC9982772.1"/>
    <property type="molecule type" value="Genomic_DNA"/>
</dbReference>
<sequence>MTRVFRSRGFEIHPVIRAMDASVIKSLVLEGAGIAILSGAAYDAERDRSIKSLNVSHLFEPSDVSIVLDPFRFIRGYGYLFIELLAKEWTKARIDRIIRTHVDGVA</sequence>
<comment type="caution">
    <text evidence="1">The sequence shown here is derived from an EMBL/GenBank/DDBJ whole genome shotgun (WGS) entry which is preliminary data.</text>
</comment>
<name>A0ABR7UH21_9BRAD</name>